<evidence type="ECO:0000256" key="6">
    <source>
        <dbReference type="SAM" id="MobiDB-lite"/>
    </source>
</evidence>
<evidence type="ECO:0000256" key="7">
    <source>
        <dbReference type="SAM" id="Phobius"/>
    </source>
</evidence>
<dbReference type="EMBL" id="KQ087192">
    <property type="protein sequence ID" value="KLT43786.1"/>
    <property type="molecule type" value="Genomic_DNA"/>
</dbReference>
<dbReference type="PROSITE" id="PS50850">
    <property type="entry name" value="MFS"/>
    <property type="match status" value="1"/>
</dbReference>
<sequence>MSLPAPPITDTAGVTNPSVSAPGVTAPGRSDSEYSADEEKGQSSVTSAASSSEQLQNRFYEPPDSWESKHRWDPAATWTKEEETKLLRKIDLRVAFAACVFFGCLCLDRSNISNALSDNMLHDLGLTTYHYNIGQTIFYCSFLFAELPSQMISKKLGSDVWIPIQMMAWSVVAITQCALSNLTGFYITRCLIGLIEGGFIADTILYLSYYYTANELTIRLSYFYVSLTATNIIGAFLAAGLLQLRHVTNTAGWRWLFAIEGALTFLIGLFAFFWMPPGPTQTKTRWRRKPWFTEREEIIIVNKVIRDDPTKSDMHNREGLSLKQLWQSLTDYDLWPVYLLGILWGIAPGTVQAYFTLTLRSLGFNTFQTNMLQIPSQVGTILTNLMLGYTSRRVKERFLVASLSQYWLLVCFIALVLVPDTINKWAKWALLTVLIAYPYPHPILVSTTSMNAGSVRTRTVASSLYNMFVQSATLIASNVYQPDDAPYYHRGNRVLLGIISASAVFFWLAKAWYVFRNKSKAKKWDNWTAAQKEEYLRTTTDKGNKRIDFFFKH</sequence>
<keyword evidence="4 7" id="KW-1133">Transmembrane helix</keyword>
<keyword evidence="3 7" id="KW-0812">Transmembrane</keyword>
<dbReference type="Pfam" id="PF07690">
    <property type="entry name" value="MFS_1"/>
    <property type="match status" value="1"/>
</dbReference>
<dbReference type="SUPFAM" id="SSF103473">
    <property type="entry name" value="MFS general substrate transporter"/>
    <property type="match status" value="1"/>
</dbReference>
<comment type="subcellular location">
    <subcellularLocation>
        <location evidence="1">Membrane</location>
        <topology evidence="1">Multi-pass membrane protein</topology>
    </subcellularLocation>
</comment>
<feature type="transmembrane region" description="Helical" evidence="7">
    <location>
        <begin position="256"/>
        <end position="275"/>
    </location>
</feature>
<feature type="transmembrane region" description="Helical" evidence="7">
    <location>
        <begin position="425"/>
        <end position="444"/>
    </location>
</feature>
<feature type="transmembrane region" description="Helical" evidence="7">
    <location>
        <begin position="160"/>
        <end position="179"/>
    </location>
</feature>
<dbReference type="InterPro" id="IPR036259">
    <property type="entry name" value="MFS_trans_sf"/>
</dbReference>
<feature type="transmembrane region" description="Helical" evidence="7">
    <location>
        <begin position="223"/>
        <end position="244"/>
    </location>
</feature>
<dbReference type="OrthoDB" id="1935484at2759"/>
<evidence type="ECO:0000256" key="1">
    <source>
        <dbReference type="ARBA" id="ARBA00004141"/>
    </source>
</evidence>
<dbReference type="GO" id="GO:0016020">
    <property type="term" value="C:membrane"/>
    <property type="evidence" value="ECO:0007669"/>
    <property type="project" value="UniProtKB-SubCell"/>
</dbReference>
<feature type="compositionally biased region" description="Low complexity" evidence="6">
    <location>
        <begin position="43"/>
        <end position="52"/>
    </location>
</feature>
<dbReference type="RefSeq" id="XP_018280277.1">
    <property type="nucleotide sequence ID" value="XM_018421272.1"/>
</dbReference>
<accession>A0A0J0XRM8</accession>
<feature type="transmembrane region" description="Helical" evidence="7">
    <location>
        <begin position="464"/>
        <end position="482"/>
    </location>
</feature>
<feature type="transmembrane region" description="Helical" evidence="7">
    <location>
        <begin position="494"/>
        <end position="515"/>
    </location>
</feature>
<feature type="domain" description="Major facilitator superfamily (MFS) profile" evidence="8">
    <location>
        <begin position="94"/>
        <end position="553"/>
    </location>
</feature>
<dbReference type="Gene3D" id="1.20.1250.20">
    <property type="entry name" value="MFS general substrate transporter like domains"/>
    <property type="match status" value="2"/>
</dbReference>
<dbReference type="GeneID" id="28981875"/>
<dbReference type="GO" id="GO:0022857">
    <property type="term" value="F:transmembrane transporter activity"/>
    <property type="evidence" value="ECO:0007669"/>
    <property type="project" value="InterPro"/>
</dbReference>
<gene>
    <name evidence="9" type="ORF">CC85DRAFT_272286</name>
</gene>
<feature type="transmembrane region" description="Helical" evidence="7">
    <location>
        <begin position="191"/>
        <end position="211"/>
    </location>
</feature>
<dbReference type="AlphaFoldDB" id="A0A0J0XRM8"/>
<feature type="region of interest" description="Disordered" evidence="6">
    <location>
        <begin position="1"/>
        <end position="63"/>
    </location>
</feature>
<evidence type="ECO:0000256" key="3">
    <source>
        <dbReference type="ARBA" id="ARBA00022692"/>
    </source>
</evidence>
<evidence type="ECO:0000259" key="8">
    <source>
        <dbReference type="PROSITE" id="PS50850"/>
    </source>
</evidence>
<evidence type="ECO:0000256" key="4">
    <source>
        <dbReference type="ARBA" id="ARBA00022989"/>
    </source>
</evidence>
<name>A0A0J0XRM8_9TREE</name>
<protein>
    <submittedName>
        <fullName evidence="9">MFS general substrate transporter</fullName>
    </submittedName>
</protein>
<keyword evidence="10" id="KW-1185">Reference proteome</keyword>
<evidence type="ECO:0000313" key="10">
    <source>
        <dbReference type="Proteomes" id="UP000053611"/>
    </source>
</evidence>
<evidence type="ECO:0000256" key="2">
    <source>
        <dbReference type="ARBA" id="ARBA00022448"/>
    </source>
</evidence>
<feature type="transmembrane region" description="Helical" evidence="7">
    <location>
        <begin position="398"/>
        <end position="419"/>
    </location>
</feature>
<dbReference type="FunFam" id="1.20.1250.20:FF:000106">
    <property type="entry name" value="MFS transporter, putative"/>
    <property type="match status" value="1"/>
</dbReference>
<dbReference type="PANTHER" id="PTHR43791:SF65">
    <property type="entry name" value="MAJOR FACILITATOR SUPERFAMILY (MFS) PROFILE DOMAIN-CONTAINING PROTEIN-RELATED"/>
    <property type="match status" value="1"/>
</dbReference>
<feature type="transmembrane region" description="Helical" evidence="7">
    <location>
        <begin position="335"/>
        <end position="357"/>
    </location>
</feature>
<dbReference type="PANTHER" id="PTHR43791">
    <property type="entry name" value="PERMEASE-RELATED"/>
    <property type="match status" value="1"/>
</dbReference>
<evidence type="ECO:0000256" key="5">
    <source>
        <dbReference type="ARBA" id="ARBA00023136"/>
    </source>
</evidence>
<evidence type="ECO:0000313" key="9">
    <source>
        <dbReference type="EMBL" id="KLT43786.1"/>
    </source>
</evidence>
<reference evidence="9 10" key="1">
    <citation type="submission" date="2015-03" db="EMBL/GenBank/DDBJ databases">
        <title>Genomics and transcriptomics of the oil-accumulating basidiomycete yeast T. oleaginosus allow insights into substrate utilization and the diverse evolutionary trajectories of mating systems in fungi.</title>
        <authorList>
            <consortium name="DOE Joint Genome Institute"/>
            <person name="Kourist R."/>
            <person name="Kracht O."/>
            <person name="Bracharz F."/>
            <person name="Lipzen A."/>
            <person name="Nolan M."/>
            <person name="Ohm R."/>
            <person name="Grigoriev I."/>
            <person name="Sun S."/>
            <person name="Heitman J."/>
            <person name="Bruck T."/>
            <person name="Nowrousian M."/>
        </authorList>
    </citation>
    <scope>NUCLEOTIDE SEQUENCE [LARGE SCALE GENOMIC DNA]</scope>
    <source>
        <strain evidence="9 10">IBC0246</strain>
    </source>
</reference>
<keyword evidence="2" id="KW-0813">Transport</keyword>
<dbReference type="InterPro" id="IPR020846">
    <property type="entry name" value="MFS_dom"/>
</dbReference>
<keyword evidence="5 7" id="KW-0472">Membrane</keyword>
<dbReference type="Proteomes" id="UP000053611">
    <property type="component" value="Unassembled WGS sequence"/>
</dbReference>
<proteinExistence type="predicted"/>
<organism evidence="9 10">
    <name type="scientific">Cutaneotrichosporon oleaginosum</name>
    <dbReference type="NCBI Taxonomy" id="879819"/>
    <lineage>
        <taxon>Eukaryota</taxon>
        <taxon>Fungi</taxon>
        <taxon>Dikarya</taxon>
        <taxon>Basidiomycota</taxon>
        <taxon>Agaricomycotina</taxon>
        <taxon>Tremellomycetes</taxon>
        <taxon>Trichosporonales</taxon>
        <taxon>Trichosporonaceae</taxon>
        <taxon>Cutaneotrichosporon</taxon>
    </lineage>
</organism>
<dbReference type="STRING" id="879819.A0A0J0XRM8"/>
<dbReference type="InterPro" id="IPR011701">
    <property type="entry name" value="MFS"/>
</dbReference>